<dbReference type="Pfam" id="PF02895">
    <property type="entry name" value="H-kinase_dim"/>
    <property type="match status" value="1"/>
</dbReference>
<dbReference type="FunFam" id="3.30.565.10:FF:000016">
    <property type="entry name" value="Chemotaxis protein CheA, putative"/>
    <property type="match status" value="1"/>
</dbReference>
<accession>A0A1H7WYY2</accession>
<dbReference type="GO" id="GO:0005524">
    <property type="term" value="F:ATP binding"/>
    <property type="evidence" value="ECO:0007669"/>
    <property type="project" value="UniProtKB-KW"/>
</dbReference>
<dbReference type="InterPro" id="IPR008207">
    <property type="entry name" value="Sig_transdc_His_kin_Hpt_dom"/>
</dbReference>
<dbReference type="InterPro" id="IPR036890">
    <property type="entry name" value="HATPase_C_sf"/>
</dbReference>
<dbReference type="GO" id="GO:0000155">
    <property type="term" value="F:phosphorelay sensor kinase activity"/>
    <property type="evidence" value="ECO:0007669"/>
    <property type="project" value="InterPro"/>
</dbReference>
<keyword evidence="7" id="KW-0547">Nucleotide-binding</keyword>
<dbReference type="PROSITE" id="PS50109">
    <property type="entry name" value="HIS_KIN"/>
    <property type="match status" value="1"/>
</dbReference>
<keyword evidence="17" id="KW-1185">Reference proteome</keyword>
<dbReference type="SUPFAM" id="SSF47384">
    <property type="entry name" value="Homodimeric domain of signal transducing histidine kinase"/>
    <property type="match status" value="1"/>
</dbReference>
<evidence type="ECO:0000313" key="16">
    <source>
        <dbReference type="EMBL" id="SEM26555.1"/>
    </source>
</evidence>
<sequence length="740" mass="82150">MNYETLLKSIDLIASDFLFLDSRDMNIPTAGNFLNNLENVKKEAENLNIQPILDVSKGMNSILECIILDSLKEKEKALSIFEAGIALLQEIANEQKKTGQYPKDYKSYLEQISSLTGIAIETSYVEKVEESMPEEKPLEEEKPAAAASSEQFIIQDESLLRDFIAEGTEYIEEIEVNILNLENNPEDKDYINAIFRPFHSIKGVASFLNLEKIRGLSHNLESLLDKARNGELSVTPHLIDVVLAGADALKNMISKLKEALEGKNDNPLDVDLSDLEGRIKNVDQGIEQERTVQKLGEILVDEGAISKEALEEGLKKSADNPTKKLGETLIQEGSVTPKQVSQALRKQAEQASEMSTIRVDTRKLDDLIDMVGELVITQTMVQQDINNQDDGNKNLTRNIAQLFRIASSLQKISTSLRMIPIKQTFQRMARLARDVSKNVGKVVTVEMEGEDTELDRNMVDEIYNPLVHMIRNSVDHGLETAEERLQCGKPEKGLIQLKAYHRGGNFVVEISDDGRGLNKEKILKKALANHVVNNVEGLTDQEIYRMIFLPGFSTAEKVTDVSGRGVGMDVVRQAIEKLRGKIEIESTPGKGTTFIARFPLTMAIIDGMIVKVGKERFILPTTAIRQALRPTREAYNHIMGQGETINVMGQLMPLVRVYDIFNIEPENVNPWDAILIVVEGATNAKCLLVDQIIGKAEVVIKSLGDGLKDIDGISGGAIMGDGQIGLIIDPEGLFELSERC</sequence>
<keyword evidence="6" id="KW-0808">Transferase</keyword>
<evidence type="ECO:0000256" key="5">
    <source>
        <dbReference type="ARBA" id="ARBA00022553"/>
    </source>
</evidence>
<evidence type="ECO:0000256" key="11">
    <source>
        <dbReference type="ARBA" id="ARBA00035100"/>
    </source>
</evidence>
<dbReference type="SUPFAM" id="SSF55874">
    <property type="entry name" value="ATPase domain of HSP90 chaperone/DNA topoisomerase II/histidine kinase"/>
    <property type="match status" value="1"/>
</dbReference>
<dbReference type="EC" id="2.7.13.3" evidence="2"/>
<evidence type="ECO:0000256" key="9">
    <source>
        <dbReference type="ARBA" id="ARBA00022840"/>
    </source>
</evidence>
<dbReference type="PANTHER" id="PTHR43395">
    <property type="entry name" value="SENSOR HISTIDINE KINASE CHEA"/>
    <property type="match status" value="1"/>
</dbReference>
<dbReference type="Gene3D" id="2.30.30.40">
    <property type="entry name" value="SH3 Domains"/>
    <property type="match status" value="1"/>
</dbReference>
<dbReference type="InterPro" id="IPR003594">
    <property type="entry name" value="HATPase_dom"/>
</dbReference>
<dbReference type="Pfam" id="PF02518">
    <property type="entry name" value="HATPase_c"/>
    <property type="match status" value="1"/>
</dbReference>
<dbReference type="PROSITE" id="PS50894">
    <property type="entry name" value="HPT"/>
    <property type="match status" value="1"/>
</dbReference>
<evidence type="ECO:0000256" key="8">
    <source>
        <dbReference type="ARBA" id="ARBA00022777"/>
    </source>
</evidence>
<reference evidence="16 17" key="1">
    <citation type="submission" date="2016-10" db="EMBL/GenBank/DDBJ databases">
        <authorList>
            <person name="de Groot N.N."/>
        </authorList>
    </citation>
    <scope>NUCLEOTIDE SEQUENCE [LARGE SCALE GENOMIC DNA]</scope>
    <source>
        <strain evidence="16 17">DSM 8423</strain>
    </source>
</reference>
<dbReference type="SUPFAM" id="SSF160246">
    <property type="entry name" value="EspE N-terminal domain-like"/>
    <property type="match status" value="1"/>
</dbReference>
<keyword evidence="9" id="KW-0067">ATP-binding</keyword>
<dbReference type="SMART" id="SM00260">
    <property type="entry name" value="CheW"/>
    <property type="match status" value="1"/>
</dbReference>
<comment type="function">
    <text evidence="11">Involved in the transmission of sensory signals from the chemoreceptors to the flagellar motors. CheA is autophosphorylated; it can transfer its phosphate group to either CheB or CheY.</text>
</comment>
<dbReference type="Gene3D" id="1.10.287.560">
    <property type="entry name" value="Histidine kinase CheA-like, homodimeric domain"/>
    <property type="match status" value="1"/>
</dbReference>
<dbReference type="InterPro" id="IPR036097">
    <property type="entry name" value="HisK_dim/P_sf"/>
</dbReference>
<dbReference type="EMBL" id="FOBS01000008">
    <property type="protein sequence ID" value="SEM26555.1"/>
    <property type="molecule type" value="Genomic_DNA"/>
</dbReference>
<dbReference type="Pfam" id="PF01584">
    <property type="entry name" value="CheW"/>
    <property type="match status" value="1"/>
</dbReference>
<evidence type="ECO:0000256" key="10">
    <source>
        <dbReference type="ARBA" id="ARBA00023012"/>
    </source>
</evidence>
<evidence type="ECO:0000256" key="6">
    <source>
        <dbReference type="ARBA" id="ARBA00022679"/>
    </source>
</evidence>
<dbReference type="GO" id="GO:0005737">
    <property type="term" value="C:cytoplasm"/>
    <property type="evidence" value="ECO:0007669"/>
    <property type="project" value="InterPro"/>
</dbReference>
<dbReference type="SMART" id="SM00073">
    <property type="entry name" value="HPT"/>
    <property type="match status" value="1"/>
</dbReference>
<feature type="modified residue" description="Phosphohistidine" evidence="12">
    <location>
        <position position="199"/>
    </location>
</feature>
<comment type="catalytic activity">
    <reaction evidence="1">
        <text>ATP + protein L-histidine = ADP + protein N-phospho-L-histidine.</text>
        <dbReference type="EC" id="2.7.13.3"/>
    </reaction>
</comment>
<dbReference type="InterPro" id="IPR036061">
    <property type="entry name" value="CheW-like_dom_sf"/>
</dbReference>
<dbReference type="SMART" id="SM00387">
    <property type="entry name" value="HATPase_c"/>
    <property type="match status" value="1"/>
</dbReference>
<dbReference type="Proteomes" id="UP000198744">
    <property type="component" value="Unassembled WGS sequence"/>
</dbReference>
<dbReference type="InterPro" id="IPR036641">
    <property type="entry name" value="HPT_dom_sf"/>
</dbReference>
<dbReference type="Pfam" id="PF01627">
    <property type="entry name" value="Hpt"/>
    <property type="match status" value="1"/>
</dbReference>
<feature type="domain" description="HPt" evidence="15">
    <location>
        <begin position="152"/>
        <end position="256"/>
    </location>
</feature>
<dbReference type="AlphaFoldDB" id="A0A1H7WYY2"/>
<dbReference type="PRINTS" id="PR00344">
    <property type="entry name" value="BCTRLSENSOR"/>
</dbReference>
<name>A0A1H7WYY2_9BACT</name>
<dbReference type="SUPFAM" id="SSF50341">
    <property type="entry name" value="CheW-like"/>
    <property type="match status" value="1"/>
</dbReference>
<dbReference type="CDD" id="cd00731">
    <property type="entry name" value="CheA_reg"/>
    <property type="match status" value="1"/>
</dbReference>
<evidence type="ECO:0000259" key="15">
    <source>
        <dbReference type="PROSITE" id="PS50894"/>
    </source>
</evidence>
<dbReference type="PANTHER" id="PTHR43395:SF10">
    <property type="entry name" value="CHEMOTAXIS PROTEIN CHEA"/>
    <property type="match status" value="1"/>
</dbReference>
<dbReference type="Gene3D" id="3.30.565.10">
    <property type="entry name" value="Histidine kinase-like ATPase, C-terminal domain"/>
    <property type="match status" value="1"/>
</dbReference>
<feature type="domain" description="CheW-like" evidence="14">
    <location>
        <begin position="604"/>
        <end position="739"/>
    </location>
</feature>
<keyword evidence="8 16" id="KW-0418">Kinase</keyword>
<proteinExistence type="predicted"/>
<keyword evidence="4" id="KW-0145">Chemotaxis</keyword>
<evidence type="ECO:0000256" key="4">
    <source>
        <dbReference type="ARBA" id="ARBA00022500"/>
    </source>
</evidence>
<dbReference type="SUPFAM" id="SSF47226">
    <property type="entry name" value="Histidine-containing phosphotransfer domain, HPT domain"/>
    <property type="match status" value="1"/>
</dbReference>
<evidence type="ECO:0000256" key="12">
    <source>
        <dbReference type="PROSITE-ProRule" id="PRU00110"/>
    </source>
</evidence>
<keyword evidence="5 12" id="KW-0597">Phosphoprotein</keyword>
<evidence type="ECO:0000259" key="14">
    <source>
        <dbReference type="PROSITE" id="PS50851"/>
    </source>
</evidence>
<dbReference type="OrthoDB" id="9803176at2"/>
<dbReference type="InterPro" id="IPR037257">
    <property type="entry name" value="T2SS_E_N_sf"/>
</dbReference>
<gene>
    <name evidence="16" type="ORF">SAMN04489760_108103</name>
</gene>
<organism evidence="16 17">
    <name type="scientific">Syntrophus gentianae</name>
    <dbReference type="NCBI Taxonomy" id="43775"/>
    <lineage>
        <taxon>Bacteria</taxon>
        <taxon>Pseudomonadati</taxon>
        <taxon>Thermodesulfobacteriota</taxon>
        <taxon>Syntrophia</taxon>
        <taxon>Syntrophales</taxon>
        <taxon>Syntrophaceae</taxon>
        <taxon>Syntrophus</taxon>
    </lineage>
</organism>
<dbReference type="InterPro" id="IPR002545">
    <property type="entry name" value="CheW-lke_dom"/>
</dbReference>
<dbReference type="PROSITE" id="PS50851">
    <property type="entry name" value="CHEW"/>
    <property type="match status" value="1"/>
</dbReference>
<evidence type="ECO:0000259" key="13">
    <source>
        <dbReference type="PROSITE" id="PS50109"/>
    </source>
</evidence>
<dbReference type="Gene3D" id="1.20.120.160">
    <property type="entry name" value="HPT domain"/>
    <property type="match status" value="1"/>
</dbReference>
<evidence type="ECO:0000256" key="7">
    <source>
        <dbReference type="ARBA" id="ARBA00022741"/>
    </source>
</evidence>
<dbReference type="SMART" id="SM01231">
    <property type="entry name" value="H-kinase_dim"/>
    <property type="match status" value="1"/>
</dbReference>
<evidence type="ECO:0000256" key="2">
    <source>
        <dbReference type="ARBA" id="ARBA00012438"/>
    </source>
</evidence>
<dbReference type="CDD" id="cd00088">
    <property type="entry name" value="HPT"/>
    <property type="match status" value="1"/>
</dbReference>
<dbReference type="InterPro" id="IPR037006">
    <property type="entry name" value="CheA-like_homodim_sf"/>
</dbReference>
<evidence type="ECO:0000313" key="17">
    <source>
        <dbReference type="Proteomes" id="UP000198744"/>
    </source>
</evidence>
<dbReference type="InterPro" id="IPR005467">
    <property type="entry name" value="His_kinase_dom"/>
</dbReference>
<dbReference type="InterPro" id="IPR051315">
    <property type="entry name" value="Bact_Chemotaxis_CheA"/>
</dbReference>
<evidence type="ECO:0000256" key="3">
    <source>
        <dbReference type="ARBA" id="ARBA00021495"/>
    </source>
</evidence>
<dbReference type="CDD" id="cd16916">
    <property type="entry name" value="HATPase_CheA-like"/>
    <property type="match status" value="1"/>
</dbReference>
<dbReference type="InterPro" id="IPR004358">
    <property type="entry name" value="Sig_transdc_His_kin-like_C"/>
</dbReference>
<dbReference type="InterPro" id="IPR004105">
    <property type="entry name" value="CheA-like_dim"/>
</dbReference>
<dbReference type="STRING" id="43775.SAMN04489760_108103"/>
<keyword evidence="10" id="KW-0902">Two-component regulatory system</keyword>
<protein>
    <recommendedName>
        <fullName evidence="3">Chemotaxis protein CheA</fullName>
        <ecNumber evidence="2">2.7.13.3</ecNumber>
    </recommendedName>
</protein>
<evidence type="ECO:0000256" key="1">
    <source>
        <dbReference type="ARBA" id="ARBA00000085"/>
    </source>
</evidence>
<feature type="domain" description="Histidine kinase" evidence="13">
    <location>
        <begin position="394"/>
        <end position="602"/>
    </location>
</feature>
<dbReference type="GO" id="GO:0006935">
    <property type="term" value="P:chemotaxis"/>
    <property type="evidence" value="ECO:0007669"/>
    <property type="project" value="UniProtKB-KW"/>
</dbReference>